<dbReference type="InterPro" id="IPR002481">
    <property type="entry name" value="FUR"/>
</dbReference>
<dbReference type="InterPro" id="IPR036390">
    <property type="entry name" value="WH_DNA-bd_sf"/>
</dbReference>
<feature type="binding site" evidence="1">
    <location>
        <position position="139"/>
    </location>
    <ligand>
        <name>Zn(2+)</name>
        <dbReference type="ChEBI" id="CHEBI:29105"/>
    </ligand>
</feature>
<dbReference type="HOGENOM" id="CLU_096072_6_1_10"/>
<dbReference type="EMBL" id="CP003345">
    <property type="protein sequence ID" value="AFM03547.1"/>
    <property type="molecule type" value="Genomic_DNA"/>
</dbReference>
<reference evidence="3" key="1">
    <citation type="submission" date="2012-06" db="EMBL/GenBank/DDBJ databases">
        <title>The complete genome of Flexibacter litoralis DSM 6794.</title>
        <authorList>
            <person name="Lucas S."/>
            <person name="Copeland A."/>
            <person name="Lapidus A."/>
            <person name="Glavina del Rio T."/>
            <person name="Dalin E."/>
            <person name="Tice H."/>
            <person name="Bruce D."/>
            <person name="Goodwin L."/>
            <person name="Pitluck S."/>
            <person name="Peters L."/>
            <person name="Ovchinnikova G."/>
            <person name="Lu M."/>
            <person name="Kyrpides N."/>
            <person name="Mavromatis K."/>
            <person name="Ivanova N."/>
            <person name="Brettin T."/>
            <person name="Detter J.C."/>
            <person name="Han C."/>
            <person name="Larimer F."/>
            <person name="Land M."/>
            <person name="Hauser L."/>
            <person name="Markowitz V."/>
            <person name="Cheng J.-F."/>
            <person name="Hugenholtz P."/>
            <person name="Woyke T."/>
            <person name="Wu D."/>
            <person name="Spring S."/>
            <person name="Lang E."/>
            <person name="Kopitz M."/>
            <person name="Brambilla E."/>
            <person name="Klenk H.-P."/>
            <person name="Eisen J.A."/>
        </authorList>
    </citation>
    <scope>NUCLEOTIDE SEQUENCE [LARGE SCALE GENOMIC DNA]</scope>
    <source>
        <strain evidence="3">ATCC 23117 / DSM 6794 / NBRC 15988 / NCIMB 1366 / Sio-4</strain>
    </source>
</reference>
<keyword evidence="1" id="KW-0479">Metal-binding</keyword>
<dbReference type="eggNOG" id="COG0735">
    <property type="taxonomic scope" value="Bacteria"/>
</dbReference>
<dbReference type="GO" id="GO:0008270">
    <property type="term" value="F:zinc ion binding"/>
    <property type="evidence" value="ECO:0007669"/>
    <property type="project" value="TreeGrafter"/>
</dbReference>
<dbReference type="PANTHER" id="PTHR33202">
    <property type="entry name" value="ZINC UPTAKE REGULATION PROTEIN"/>
    <property type="match status" value="1"/>
</dbReference>
<dbReference type="KEGG" id="fli:Fleli_1109"/>
<evidence type="ECO:0000256" key="1">
    <source>
        <dbReference type="PIRSR" id="PIRSR602481-1"/>
    </source>
</evidence>
<dbReference type="AlphaFoldDB" id="I4AHW2"/>
<evidence type="ECO:0000313" key="3">
    <source>
        <dbReference type="Proteomes" id="UP000006054"/>
    </source>
</evidence>
<sequence length="141" mass="16400">MHHFPSPTDFLKKHELRKTPCRMAILESFLNTQNALSHQNIEELVGEEFDRVTIYRTLTSFEEKGILHRVPNMSGQAKYALCESNCDEHQHKENHVHFKCQECQNVYCLSQVQLPDLNLPQGYKVEEAEFLLSGTCDKCNF</sequence>
<dbReference type="STRING" id="880071.Fleli_1109"/>
<dbReference type="Proteomes" id="UP000006054">
    <property type="component" value="Chromosome"/>
</dbReference>
<dbReference type="InterPro" id="IPR036388">
    <property type="entry name" value="WH-like_DNA-bd_sf"/>
</dbReference>
<dbReference type="GO" id="GO:0003700">
    <property type="term" value="F:DNA-binding transcription factor activity"/>
    <property type="evidence" value="ECO:0007669"/>
    <property type="project" value="InterPro"/>
</dbReference>
<dbReference type="GO" id="GO:1900376">
    <property type="term" value="P:regulation of secondary metabolite biosynthetic process"/>
    <property type="evidence" value="ECO:0007669"/>
    <property type="project" value="TreeGrafter"/>
</dbReference>
<dbReference type="PATRIC" id="fig|880071.3.peg.1079"/>
<proteinExistence type="predicted"/>
<dbReference type="Gene3D" id="1.10.10.10">
    <property type="entry name" value="Winged helix-like DNA-binding domain superfamily/Winged helix DNA-binding domain"/>
    <property type="match status" value="1"/>
</dbReference>
<accession>I4AHW2</accession>
<dbReference type="GO" id="GO:0045892">
    <property type="term" value="P:negative regulation of DNA-templated transcription"/>
    <property type="evidence" value="ECO:0007669"/>
    <property type="project" value="TreeGrafter"/>
</dbReference>
<dbReference type="SUPFAM" id="SSF46785">
    <property type="entry name" value="Winged helix' DNA-binding domain"/>
    <property type="match status" value="1"/>
</dbReference>
<name>I4AHW2_BERLS</name>
<comment type="cofactor">
    <cofactor evidence="1">
        <name>Zn(2+)</name>
        <dbReference type="ChEBI" id="CHEBI:29105"/>
    </cofactor>
    <text evidence="1">Binds 1 zinc ion per subunit.</text>
</comment>
<dbReference type="PANTHER" id="PTHR33202:SF22">
    <property type="entry name" value="HYDROGEN PEROXIDE SENSITIVE REPRESSOR"/>
    <property type="match status" value="1"/>
</dbReference>
<protein>
    <submittedName>
        <fullName evidence="2">Fe2+/Zn2+ uptake regulation protein</fullName>
    </submittedName>
</protein>
<evidence type="ECO:0000313" key="2">
    <source>
        <dbReference type="EMBL" id="AFM03547.1"/>
    </source>
</evidence>
<feature type="binding site" evidence="1">
    <location>
        <position position="103"/>
    </location>
    <ligand>
        <name>Zn(2+)</name>
        <dbReference type="ChEBI" id="CHEBI:29105"/>
    </ligand>
</feature>
<gene>
    <name evidence="2" type="ordered locus">Fleli_1109</name>
</gene>
<organism evidence="2 3">
    <name type="scientific">Bernardetia litoralis (strain ATCC 23117 / DSM 6794 / NBRC 15988 / NCIMB 1366 / Fx l1 / Sio-4)</name>
    <name type="common">Flexibacter litoralis</name>
    <dbReference type="NCBI Taxonomy" id="880071"/>
    <lineage>
        <taxon>Bacteria</taxon>
        <taxon>Pseudomonadati</taxon>
        <taxon>Bacteroidota</taxon>
        <taxon>Cytophagia</taxon>
        <taxon>Cytophagales</taxon>
        <taxon>Bernardetiaceae</taxon>
        <taxon>Bernardetia</taxon>
    </lineage>
</organism>
<keyword evidence="3" id="KW-1185">Reference proteome</keyword>
<dbReference type="RefSeq" id="WP_014797004.1">
    <property type="nucleotide sequence ID" value="NC_018018.1"/>
</dbReference>
<dbReference type="OrthoDB" id="594893at2"/>
<keyword evidence="1" id="KW-0862">Zinc</keyword>
<dbReference type="Pfam" id="PF01475">
    <property type="entry name" value="FUR"/>
    <property type="match status" value="1"/>
</dbReference>
<dbReference type="GO" id="GO:0000976">
    <property type="term" value="F:transcription cis-regulatory region binding"/>
    <property type="evidence" value="ECO:0007669"/>
    <property type="project" value="TreeGrafter"/>
</dbReference>
<feature type="binding site" evidence="1">
    <location>
        <position position="136"/>
    </location>
    <ligand>
        <name>Zn(2+)</name>
        <dbReference type="ChEBI" id="CHEBI:29105"/>
    </ligand>
</feature>
<feature type="binding site" evidence="1">
    <location>
        <position position="100"/>
    </location>
    <ligand>
        <name>Zn(2+)</name>
        <dbReference type="ChEBI" id="CHEBI:29105"/>
    </ligand>
</feature>